<accession>A0A3E0WWN4</accession>
<sequence>MKRLLLLLTPFVLAGCLADDSSPEACRYDANKALDQGRWDRAINLLQRSSCRSAYSDDERLLNLAAAHIGRAGYDIVDVLEELIDNDDGDASDRLIEAFSRMGASRSSLSDLDRAQRYHLDMWAGAATSMAQACSNPDHLGTLHKDACLFNGLMAAAKTGNTIGLLVGTDDLSTWLSGSTDGLSCTNDRNDNGTVDTAEITACSLQAALAGGTSGTCTNGIAWEVEGPLPEGLSELNFVDNVGNTVATATPYRFTVAAAGACAGEDDKESWRLIDQQEVLVTSGFCARTDLNSEYAEANPQQDIWPCPVLNGEGNGSLTVTNTLITALNEDADTLISVLPASQREDAKENIDDLRRDICNDGTASGCTQDADGKYHITPAALEHYLENRS</sequence>
<dbReference type="AlphaFoldDB" id="A0A3E0WWN4"/>
<keyword evidence="2" id="KW-1185">Reference proteome</keyword>
<evidence type="ECO:0000313" key="2">
    <source>
        <dbReference type="Proteomes" id="UP000256763"/>
    </source>
</evidence>
<dbReference type="PROSITE" id="PS00018">
    <property type="entry name" value="EF_HAND_1"/>
    <property type="match status" value="1"/>
</dbReference>
<dbReference type="InterPro" id="IPR018247">
    <property type="entry name" value="EF_Hand_1_Ca_BS"/>
</dbReference>
<evidence type="ECO:0008006" key="3">
    <source>
        <dbReference type="Google" id="ProtNLM"/>
    </source>
</evidence>
<protein>
    <recommendedName>
        <fullName evidence="3">Lipoprotein</fullName>
    </recommendedName>
</protein>
<dbReference type="OrthoDB" id="6214801at2"/>
<dbReference type="PROSITE" id="PS51257">
    <property type="entry name" value="PROKAR_LIPOPROTEIN"/>
    <property type="match status" value="1"/>
</dbReference>
<evidence type="ECO:0000313" key="1">
    <source>
        <dbReference type="EMBL" id="RFA36416.1"/>
    </source>
</evidence>
<dbReference type="Proteomes" id="UP000256763">
    <property type="component" value="Unassembled WGS sequence"/>
</dbReference>
<reference evidence="2" key="1">
    <citation type="submission" date="2017-05" db="EMBL/GenBank/DDBJ databases">
        <authorList>
            <person name="Sharma S."/>
            <person name="Sidhu C."/>
            <person name="Pinnaka A.K."/>
        </authorList>
    </citation>
    <scope>NUCLEOTIDE SEQUENCE [LARGE SCALE GENOMIC DNA]</scope>
    <source>
        <strain evidence="2">AK93</strain>
    </source>
</reference>
<organism evidence="1 2">
    <name type="scientific">Alkalilimnicola ehrlichii</name>
    <dbReference type="NCBI Taxonomy" id="351052"/>
    <lineage>
        <taxon>Bacteria</taxon>
        <taxon>Pseudomonadati</taxon>
        <taxon>Pseudomonadota</taxon>
        <taxon>Gammaproteobacteria</taxon>
        <taxon>Chromatiales</taxon>
        <taxon>Ectothiorhodospiraceae</taxon>
        <taxon>Alkalilimnicola</taxon>
    </lineage>
</organism>
<dbReference type="EMBL" id="NFZW01000009">
    <property type="protein sequence ID" value="RFA36416.1"/>
    <property type="molecule type" value="Genomic_DNA"/>
</dbReference>
<proteinExistence type="predicted"/>
<gene>
    <name evidence="1" type="ORF">CAL65_10565</name>
</gene>
<name>A0A3E0WWN4_9GAMM</name>
<dbReference type="RefSeq" id="WP_116301866.1">
    <property type="nucleotide sequence ID" value="NZ_NFZV01000007.1"/>
</dbReference>
<comment type="caution">
    <text evidence="1">The sequence shown here is derived from an EMBL/GenBank/DDBJ whole genome shotgun (WGS) entry which is preliminary data.</text>
</comment>